<dbReference type="CDD" id="cd01650">
    <property type="entry name" value="RT_nLTR_like"/>
    <property type="match status" value="1"/>
</dbReference>
<comment type="caution">
    <text evidence="2">The sequence shown here is derived from an EMBL/GenBank/DDBJ whole genome shotgun (WGS) entry which is preliminary data.</text>
</comment>
<organism evidence="2 3">
    <name type="scientific">Liquidambar formosana</name>
    <name type="common">Formosan gum</name>
    <dbReference type="NCBI Taxonomy" id="63359"/>
    <lineage>
        <taxon>Eukaryota</taxon>
        <taxon>Viridiplantae</taxon>
        <taxon>Streptophyta</taxon>
        <taxon>Embryophyta</taxon>
        <taxon>Tracheophyta</taxon>
        <taxon>Spermatophyta</taxon>
        <taxon>Magnoliopsida</taxon>
        <taxon>eudicotyledons</taxon>
        <taxon>Gunneridae</taxon>
        <taxon>Pentapetalae</taxon>
        <taxon>Saxifragales</taxon>
        <taxon>Altingiaceae</taxon>
        <taxon>Liquidambar</taxon>
    </lineage>
</organism>
<dbReference type="Pfam" id="PF00078">
    <property type="entry name" value="RVT_1"/>
    <property type="match status" value="1"/>
</dbReference>
<dbReference type="InterPro" id="IPR000477">
    <property type="entry name" value="RT_dom"/>
</dbReference>
<proteinExistence type="predicted"/>
<keyword evidence="3" id="KW-1185">Reference proteome</keyword>
<dbReference type="AlphaFoldDB" id="A0AAP0RAI8"/>
<dbReference type="PANTHER" id="PTHR46890:SF48">
    <property type="entry name" value="RNA-DIRECTED DNA POLYMERASE"/>
    <property type="match status" value="1"/>
</dbReference>
<evidence type="ECO:0000259" key="1">
    <source>
        <dbReference type="Pfam" id="PF00078"/>
    </source>
</evidence>
<sequence length="233" mass="26357">MKVRNTFNEVRSIFYSAMKLISTSEGIKREAVNYFQNILGYSTSQNFNRVHILSSLEGFQWNEDQLSLLNLPVLSREIKDTLFSLNNDKAPSPDGFTPWFFKEAWSIHNKLLGEVNATIIALVPKVSNPSSMGDFRPISCCNTIYKCISKIIANRLKPCLPDLICPNQSASINGRKISDNILLAQELLKNYHRRGGPPRCAIKVDLMKAYDSVNWDFIVDTLTTLNTSVHLVN</sequence>
<evidence type="ECO:0000313" key="2">
    <source>
        <dbReference type="EMBL" id="KAK9273957.1"/>
    </source>
</evidence>
<reference evidence="2 3" key="1">
    <citation type="journal article" date="2024" name="Plant J.">
        <title>Genome sequences and population genomics reveal climatic adaptation and genomic divergence between two closely related sweetgum species.</title>
        <authorList>
            <person name="Xu W.Q."/>
            <person name="Ren C.Q."/>
            <person name="Zhang X.Y."/>
            <person name="Comes H.P."/>
            <person name="Liu X.H."/>
            <person name="Li Y.G."/>
            <person name="Kettle C.J."/>
            <person name="Jalonen R."/>
            <person name="Gaisberger H."/>
            <person name="Ma Y.Z."/>
            <person name="Qiu Y.X."/>
        </authorList>
    </citation>
    <scope>NUCLEOTIDE SEQUENCE [LARGE SCALE GENOMIC DNA]</scope>
    <source>
        <strain evidence="2">Hangzhou</strain>
    </source>
</reference>
<dbReference type="EMBL" id="JBBPBK010000012">
    <property type="protein sequence ID" value="KAK9273957.1"/>
    <property type="molecule type" value="Genomic_DNA"/>
</dbReference>
<dbReference type="InterPro" id="IPR052343">
    <property type="entry name" value="Retrotransposon-Effector_Assoc"/>
</dbReference>
<protein>
    <recommendedName>
        <fullName evidence="1">Reverse transcriptase domain-containing protein</fullName>
    </recommendedName>
</protein>
<dbReference type="SUPFAM" id="SSF56672">
    <property type="entry name" value="DNA/RNA polymerases"/>
    <property type="match status" value="1"/>
</dbReference>
<feature type="domain" description="Reverse transcriptase" evidence="1">
    <location>
        <begin position="125"/>
        <end position="228"/>
    </location>
</feature>
<dbReference type="PANTHER" id="PTHR46890">
    <property type="entry name" value="NON-LTR RETROLELEMENT REVERSE TRANSCRIPTASE-LIKE PROTEIN-RELATED"/>
    <property type="match status" value="1"/>
</dbReference>
<name>A0AAP0RAI8_LIQFO</name>
<dbReference type="Proteomes" id="UP001415857">
    <property type="component" value="Unassembled WGS sequence"/>
</dbReference>
<dbReference type="InterPro" id="IPR043502">
    <property type="entry name" value="DNA/RNA_pol_sf"/>
</dbReference>
<evidence type="ECO:0000313" key="3">
    <source>
        <dbReference type="Proteomes" id="UP001415857"/>
    </source>
</evidence>
<accession>A0AAP0RAI8</accession>
<gene>
    <name evidence="2" type="ORF">L1049_018769</name>
</gene>